<comment type="caution">
    <text evidence="4">The sequence shown here is derived from an EMBL/GenBank/DDBJ whole genome shotgun (WGS) entry which is preliminary data.</text>
</comment>
<dbReference type="GO" id="GO:0061157">
    <property type="term" value="P:mRNA destabilization"/>
    <property type="evidence" value="ECO:0007669"/>
    <property type="project" value="TreeGrafter"/>
</dbReference>
<dbReference type="EMBL" id="VEPZ02001269">
    <property type="protein sequence ID" value="KAE8683375.1"/>
    <property type="molecule type" value="Genomic_DNA"/>
</dbReference>
<keyword evidence="5" id="KW-1185">Reference proteome</keyword>
<feature type="region of interest" description="Disordered" evidence="2">
    <location>
        <begin position="533"/>
        <end position="563"/>
    </location>
</feature>
<dbReference type="Pfam" id="PF04146">
    <property type="entry name" value="YTH"/>
    <property type="match status" value="1"/>
</dbReference>
<name>A0A6A2YWG5_HIBSY</name>
<dbReference type="GO" id="GO:0003729">
    <property type="term" value="F:mRNA binding"/>
    <property type="evidence" value="ECO:0007669"/>
    <property type="project" value="UniProtKB-UniRule"/>
</dbReference>
<accession>A0A6A2YWG5</accession>
<dbReference type="CDD" id="cd21134">
    <property type="entry name" value="YTH"/>
    <property type="match status" value="1"/>
</dbReference>
<dbReference type="PANTHER" id="PTHR12357:SF92">
    <property type="entry name" value="YTH DOMAIN-CONTAINING FAMILY PROTEIN"/>
    <property type="match status" value="1"/>
</dbReference>
<dbReference type="InterPro" id="IPR045168">
    <property type="entry name" value="YTH_prot"/>
</dbReference>
<comment type="function">
    <text evidence="1">Specifically recognizes and binds N6-methyladenosine (m6A)-containing RNAs, and regulates mRNA stability. M6A is a modification present at internal sites of mRNAs and some non-coding RNAs and plays a role in mRNA stability and processing.</text>
</comment>
<reference evidence="4" key="1">
    <citation type="submission" date="2019-09" db="EMBL/GenBank/DDBJ databases">
        <title>Draft genome information of white flower Hibiscus syriacus.</title>
        <authorList>
            <person name="Kim Y.-M."/>
        </authorList>
    </citation>
    <scope>NUCLEOTIDE SEQUENCE [LARGE SCALE GENOMIC DNA]</scope>
    <source>
        <strain evidence="4">YM2019G1</strain>
    </source>
</reference>
<evidence type="ECO:0000256" key="1">
    <source>
        <dbReference type="RuleBase" id="RU369095"/>
    </source>
</evidence>
<dbReference type="GO" id="GO:1990247">
    <property type="term" value="F:N6-methyladenosine-containing RNA reader activity"/>
    <property type="evidence" value="ECO:0007669"/>
    <property type="project" value="UniProtKB-UniRule"/>
</dbReference>
<keyword evidence="1" id="KW-0694">RNA-binding</keyword>
<dbReference type="Gene3D" id="3.10.590.10">
    <property type="entry name" value="ph1033 like domains"/>
    <property type="match status" value="1"/>
</dbReference>
<evidence type="ECO:0000313" key="5">
    <source>
        <dbReference type="Proteomes" id="UP000436088"/>
    </source>
</evidence>
<dbReference type="PROSITE" id="PS50882">
    <property type="entry name" value="YTH"/>
    <property type="match status" value="1"/>
</dbReference>
<organism evidence="4 5">
    <name type="scientific">Hibiscus syriacus</name>
    <name type="common">Rose of Sharon</name>
    <dbReference type="NCBI Taxonomy" id="106335"/>
    <lineage>
        <taxon>Eukaryota</taxon>
        <taxon>Viridiplantae</taxon>
        <taxon>Streptophyta</taxon>
        <taxon>Embryophyta</taxon>
        <taxon>Tracheophyta</taxon>
        <taxon>Spermatophyta</taxon>
        <taxon>Magnoliopsida</taxon>
        <taxon>eudicotyledons</taxon>
        <taxon>Gunneridae</taxon>
        <taxon>Pentapetalae</taxon>
        <taxon>rosids</taxon>
        <taxon>malvids</taxon>
        <taxon>Malvales</taxon>
        <taxon>Malvaceae</taxon>
        <taxon>Malvoideae</taxon>
        <taxon>Hibiscus</taxon>
    </lineage>
</organism>
<proteinExistence type="inferred from homology"/>
<dbReference type="GO" id="GO:0005737">
    <property type="term" value="C:cytoplasm"/>
    <property type="evidence" value="ECO:0007669"/>
    <property type="project" value="TreeGrafter"/>
</dbReference>
<evidence type="ECO:0000259" key="3">
    <source>
        <dbReference type="PROSITE" id="PS50882"/>
    </source>
</evidence>
<comment type="similarity">
    <text evidence="1">Belongs to the YTHDF family.</text>
</comment>
<sequence>MYQEGVPEIVIDQEMYYPTDTNYGYYCTGFESPVDWEDPQNILVADGPEVQYVGTQTEPLPYVYYTPSYGHSPSPYNPYNPYIPGAVVGDSPFLGAQQYYAIPPYQSPASPTAYVPVFIQPDGIPNSSTDSLLDTRASVDTRPDGRGAKYNLATASAALSRKSAPNQADSLSRVTDGQSKHYAVQRSIPDSSGSASARAHRARVASGSIQPIGIIPGGKPPSYRDQLKTDLPVGNAISDYGVNACGRGDLDKLRPKIHVGRVFNDANGFPDKWAEQNRGPRTNRSKNQLVVKAYTSEAGNCDAEGSIIIYTDQYNKDDFPVDYADAKFFVIKSYSEDDVHKSIKYNVWSSTPHGNKKLENVFEDAQKIAAGRHNSCPVFLFFSVNASGQFCGVAEMIGSVDFQKDMDCWQQDKWSGSFPVKWHIIKDVPNGQFRHIILGNNENKPVTNSRDTQEIMYVQGTEMLKIFKNHVMKTSLLDDFLYYENRQRIMQEERAMQLIKSLESPVLPPASAFNPANKLNHVKLLLNENERSIKQRDPELSRTIVPSSSQQVPSTNSRSTNGSLERIAAEAEDDASNLMISSLSINSNQDESKFSASAATKTDAVEVVNFGSVTVKVNRFTESPGFLTVGTIPLNPKTLQLDEGCISAKKGT</sequence>
<dbReference type="OrthoDB" id="306690at2759"/>
<feature type="compositionally biased region" description="Polar residues" evidence="2">
    <location>
        <begin position="544"/>
        <end position="563"/>
    </location>
</feature>
<feature type="compositionally biased region" description="Polar residues" evidence="2">
    <location>
        <begin position="163"/>
        <end position="177"/>
    </location>
</feature>
<dbReference type="AlphaFoldDB" id="A0A6A2YWG5"/>
<evidence type="ECO:0000256" key="2">
    <source>
        <dbReference type="SAM" id="MobiDB-lite"/>
    </source>
</evidence>
<dbReference type="PANTHER" id="PTHR12357">
    <property type="entry name" value="YTH YT521-B HOMOLOGY DOMAIN-CONTAINING"/>
    <property type="match status" value="1"/>
</dbReference>
<gene>
    <name evidence="4" type="ORF">F3Y22_tig00111208pilonHSYRG00077</name>
</gene>
<feature type="region of interest" description="Disordered" evidence="2">
    <location>
        <begin position="158"/>
        <end position="197"/>
    </location>
</feature>
<evidence type="ECO:0000313" key="4">
    <source>
        <dbReference type="EMBL" id="KAE8683375.1"/>
    </source>
</evidence>
<protein>
    <recommendedName>
        <fullName evidence="1">YTH domain-containing family protein</fullName>
    </recommendedName>
</protein>
<feature type="domain" description="YTH" evidence="3">
    <location>
        <begin position="326"/>
        <end position="467"/>
    </location>
</feature>
<dbReference type="Proteomes" id="UP000436088">
    <property type="component" value="Unassembled WGS sequence"/>
</dbReference>
<dbReference type="InterPro" id="IPR007275">
    <property type="entry name" value="YTH_domain"/>
</dbReference>